<comment type="caution">
    <text evidence="1">The sequence shown here is derived from an EMBL/GenBank/DDBJ whole genome shotgun (WGS) entry which is preliminary data.</text>
</comment>
<accession>A0ABV4I8F5</accession>
<sequence>MLPEFSEYQPQELIPKDFPKRTETAALGGAVAKFSAREIDGKYVVGNTDAEHRERYLACCSLVSDLIAYCKRKRQLDASWTPSALHNRVTEGLKNSPQLSLTKGEFDWVVSELSLRMNWSVSSQS</sequence>
<dbReference type="Proteomes" id="UP001567350">
    <property type="component" value="Unassembled WGS sequence"/>
</dbReference>
<keyword evidence="2" id="KW-1185">Reference proteome</keyword>
<dbReference type="EMBL" id="JBGJLR010000001">
    <property type="protein sequence ID" value="MEZ2737992.1"/>
    <property type="molecule type" value="Genomic_DNA"/>
</dbReference>
<protein>
    <submittedName>
        <fullName evidence="1">Uncharacterized protein</fullName>
    </submittedName>
</protein>
<organism evidence="1 2">
    <name type="scientific">Comamonas jiangduensis</name>
    <dbReference type="NCBI Taxonomy" id="1194168"/>
    <lineage>
        <taxon>Bacteria</taxon>
        <taxon>Pseudomonadati</taxon>
        <taxon>Pseudomonadota</taxon>
        <taxon>Betaproteobacteria</taxon>
        <taxon>Burkholderiales</taxon>
        <taxon>Comamonadaceae</taxon>
        <taxon>Comamonas</taxon>
    </lineage>
</organism>
<dbReference type="RefSeq" id="WP_370890058.1">
    <property type="nucleotide sequence ID" value="NZ_JBGJLR010000001.1"/>
</dbReference>
<reference evidence="1 2" key="1">
    <citation type="submission" date="2024-08" db="EMBL/GenBank/DDBJ databases">
        <authorList>
            <person name="Feng Z."/>
            <person name="Ronholm J."/>
        </authorList>
    </citation>
    <scope>NUCLEOTIDE SEQUENCE [LARGE SCALE GENOMIC DNA]</scope>
    <source>
        <strain evidence="1 2">4-AB0-8</strain>
    </source>
</reference>
<evidence type="ECO:0000313" key="1">
    <source>
        <dbReference type="EMBL" id="MEZ2737992.1"/>
    </source>
</evidence>
<proteinExistence type="predicted"/>
<name>A0ABV4I8F5_9BURK</name>
<gene>
    <name evidence="1" type="ORF">ACBP88_00740</name>
</gene>
<evidence type="ECO:0000313" key="2">
    <source>
        <dbReference type="Proteomes" id="UP001567350"/>
    </source>
</evidence>